<dbReference type="InterPro" id="IPR010730">
    <property type="entry name" value="HET"/>
</dbReference>
<name>A0AAW0GCI3_9APHY</name>
<protein>
    <recommendedName>
        <fullName evidence="1">Heterokaryon incompatibility domain-containing protein</fullName>
    </recommendedName>
</protein>
<feature type="domain" description="Heterokaryon incompatibility" evidence="1">
    <location>
        <begin position="320"/>
        <end position="399"/>
    </location>
</feature>
<keyword evidence="3" id="KW-1185">Reference proteome</keyword>
<dbReference type="AlphaFoldDB" id="A0AAW0GCI3"/>
<dbReference type="PANTHER" id="PTHR39596">
    <property type="match status" value="1"/>
</dbReference>
<comment type="caution">
    <text evidence="2">The sequence shown here is derived from an EMBL/GenBank/DDBJ whole genome shotgun (WGS) entry which is preliminary data.</text>
</comment>
<gene>
    <name evidence="2" type="ORF">QCA50_006256</name>
</gene>
<sequence length="715" mass="80015">MYPEVPTNPKTSTPFAKEARWLGGAHVGFPLCTYQEYKESRRSKEDLRDLKKVGSLEYAALHQSHLSFGLIEGIIEQRVPEEYLLKRSQEGHVVMTTQYISSIIQEWLDRSQILRDTDPSRYNAWFSRARIALEKAHADLEVEVHSPSSSPFRKAGLPPEEIARIIFMLATIGEALTTASNRFLIMPTRTLNWTFIIAATDIYEKELISEGWCPFTVTILSHYVCRLGYASTQQPFVRSDAGGDGHGRCAPTACQMNTIDTSTYKNLHIKEGCSCSYSKPPLGSVMETLQKGQIPVITILENDCSTTLELTCTSGSETPYVAISHVWADGLGSTTDEGLPTCQLRRLAEITRRLVPGGTLWMDGLCVPKDKTTRKRAIGLMGKTYEEASAVLVLDAGVRSCSTQAPLEIKLLRIVTSSWMQRLWTLQEAVLAGKLYFEFSDGIAEIVELLPDLEGLTDVVKYSLAAEVNRLLKRRELPRYVRLGRPGFGFGDVARALSWRTTSRLEDETLAVASLLDVDAGELVDLPPEERMMTLLLRLKNLPSNILFVAGNKLSKEGFRWAPDTLMIRGGLQLDVSDHDAVCTPNGLHATYSCIIFKEATAAFRQGQNWYLRDANNNRCFAFMDPSSSEYSASIEYSCNAVIFRSLPPQVIDIGIAVFIDVNAEINEESDIPREVCTYVRKLTVTRIPMKFLERIKSEHCVNALKSGRNRVRLI</sequence>
<reference evidence="2 3" key="1">
    <citation type="submission" date="2022-09" db="EMBL/GenBank/DDBJ databases">
        <authorList>
            <person name="Palmer J.M."/>
        </authorList>
    </citation>
    <scope>NUCLEOTIDE SEQUENCE [LARGE SCALE GENOMIC DNA]</scope>
    <source>
        <strain evidence="2 3">DSM 7382</strain>
    </source>
</reference>
<dbReference type="Proteomes" id="UP001385951">
    <property type="component" value="Unassembled WGS sequence"/>
</dbReference>
<dbReference type="PANTHER" id="PTHR39596:SF2">
    <property type="entry name" value="HET DOMAIN PROTEIN (AFU_ORTHOLOGUE AFUA_1G17550)-RELATED"/>
    <property type="match status" value="1"/>
</dbReference>
<evidence type="ECO:0000313" key="2">
    <source>
        <dbReference type="EMBL" id="KAK7691153.1"/>
    </source>
</evidence>
<proteinExistence type="predicted"/>
<dbReference type="EMBL" id="JASBNA010000006">
    <property type="protein sequence ID" value="KAK7691153.1"/>
    <property type="molecule type" value="Genomic_DNA"/>
</dbReference>
<dbReference type="Pfam" id="PF06985">
    <property type="entry name" value="HET"/>
    <property type="match status" value="1"/>
</dbReference>
<evidence type="ECO:0000259" key="1">
    <source>
        <dbReference type="Pfam" id="PF06985"/>
    </source>
</evidence>
<organism evidence="2 3">
    <name type="scientific">Cerrena zonata</name>
    <dbReference type="NCBI Taxonomy" id="2478898"/>
    <lineage>
        <taxon>Eukaryota</taxon>
        <taxon>Fungi</taxon>
        <taxon>Dikarya</taxon>
        <taxon>Basidiomycota</taxon>
        <taxon>Agaricomycotina</taxon>
        <taxon>Agaricomycetes</taxon>
        <taxon>Polyporales</taxon>
        <taxon>Cerrenaceae</taxon>
        <taxon>Cerrena</taxon>
    </lineage>
</organism>
<evidence type="ECO:0000313" key="3">
    <source>
        <dbReference type="Proteomes" id="UP001385951"/>
    </source>
</evidence>
<accession>A0AAW0GCI3</accession>